<gene>
    <name evidence="2" type="primary">vioA_13</name>
    <name evidence="2" type="ORF">SDC9_187459</name>
</gene>
<dbReference type="Gene3D" id="3.90.1150.10">
    <property type="entry name" value="Aspartate Aminotransferase, domain 1"/>
    <property type="match status" value="1"/>
</dbReference>
<dbReference type="InterPro" id="IPR000653">
    <property type="entry name" value="DegT/StrS_aminotransferase"/>
</dbReference>
<accession>A0A645HLK1</accession>
<dbReference type="EMBL" id="VSSQ01096028">
    <property type="protein sequence ID" value="MPN39925.1"/>
    <property type="molecule type" value="Genomic_DNA"/>
</dbReference>
<dbReference type="InterPro" id="IPR015422">
    <property type="entry name" value="PyrdxlP-dep_Trfase_small"/>
</dbReference>
<keyword evidence="1" id="KW-0663">Pyridoxal phosphate</keyword>
<dbReference type="InterPro" id="IPR015424">
    <property type="entry name" value="PyrdxlP-dep_Trfase"/>
</dbReference>
<protein>
    <submittedName>
        <fullName evidence="2">dTDP-4-amino-4,6-dideoxy-D-glucose transaminase</fullName>
        <ecNumber evidence="2">2.6.1.33</ecNumber>
    </submittedName>
</protein>
<keyword evidence="2" id="KW-0808">Transferase</keyword>
<dbReference type="AlphaFoldDB" id="A0A645HLK1"/>
<keyword evidence="2" id="KW-0032">Aminotransferase</keyword>
<evidence type="ECO:0000256" key="1">
    <source>
        <dbReference type="ARBA" id="ARBA00022898"/>
    </source>
</evidence>
<evidence type="ECO:0000313" key="2">
    <source>
        <dbReference type="EMBL" id="MPN39925.1"/>
    </source>
</evidence>
<proteinExistence type="predicted"/>
<dbReference type="GO" id="GO:0019179">
    <property type="term" value="F:dTDP-4-amino-4,6-dideoxy-D-glucose transaminase activity"/>
    <property type="evidence" value="ECO:0007669"/>
    <property type="project" value="UniProtKB-EC"/>
</dbReference>
<sequence>MTEVHAALGIANLKYYDEVLNDRKEKYNLYKEALSNMPGLKFQEIKEGTTNYSYFPVIFESEEHLLRVEKVLNAENIFPRRYFYPSVNTYTSIVDYQATPNSEDIAKRILCLPLYWRLTIPEVEKIIQIISSVR</sequence>
<dbReference type="EC" id="2.6.1.33" evidence="2"/>
<dbReference type="PANTHER" id="PTHR30244:SF9">
    <property type="entry name" value="PROTEIN RV3402C"/>
    <property type="match status" value="1"/>
</dbReference>
<dbReference type="PANTHER" id="PTHR30244">
    <property type="entry name" value="TRANSAMINASE"/>
    <property type="match status" value="1"/>
</dbReference>
<organism evidence="2">
    <name type="scientific">bioreactor metagenome</name>
    <dbReference type="NCBI Taxonomy" id="1076179"/>
    <lineage>
        <taxon>unclassified sequences</taxon>
        <taxon>metagenomes</taxon>
        <taxon>ecological metagenomes</taxon>
    </lineage>
</organism>
<dbReference type="Pfam" id="PF01041">
    <property type="entry name" value="DegT_DnrJ_EryC1"/>
    <property type="match status" value="1"/>
</dbReference>
<comment type="caution">
    <text evidence="2">The sequence shown here is derived from an EMBL/GenBank/DDBJ whole genome shotgun (WGS) entry which is preliminary data.</text>
</comment>
<name>A0A645HLK1_9ZZZZ</name>
<dbReference type="GO" id="GO:0000271">
    <property type="term" value="P:polysaccharide biosynthetic process"/>
    <property type="evidence" value="ECO:0007669"/>
    <property type="project" value="TreeGrafter"/>
</dbReference>
<reference evidence="2" key="1">
    <citation type="submission" date="2019-08" db="EMBL/GenBank/DDBJ databases">
        <authorList>
            <person name="Kucharzyk K."/>
            <person name="Murdoch R.W."/>
            <person name="Higgins S."/>
            <person name="Loffler F."/>
        </authorList>
    </citation>
    <scope>NUCLEOTIDE SEQUENCE</scope>
</reference>
<dbReference type="SUPFAM" id="SSF53383">
    <property type="entry name" value="PLP-dependent transferases"/>
    <property type="match status" value="1"/>
</dbReference>
<dbReference type="GO" id="GO:0030170">
    <property type="term" value="F:pyridoxal phosphate binding"/>
    <property type="evidence" value="ECO:0007669"/>
    <property type="project" value="TreeGrafter"/>
</dbReference>